<dbReference type="EMBL" id="JACNJD010000376">
    <property type="protein sequence ID" value="MBC8179347.1"/>
    <property type="molecule type" value="Genomic_DNA"/>
</dbReference>
<organism evidence="1 2">
    <name type="scientific">Candidatus Desulfacyla euxinica</name>
    <dbReference type="NCBI Taxonomy" id="2841693"/>
    <lineage>
        <taxon>Bacteria</taxon>
        <taxon>Deltaproteobacteria</taxon>
        <taxon>Candidatus Desulfacyla</taxon>
    </lineage>
</organism>
<dbReference type="PANTHER" id="PTHR30087:SF1">
    <property type="entry name" value="HYPOTHETICAL CYTOSOLIC PROTEIN"/>
    <property type="match status" value="1"/>
</dbReference>
<evidence type="ECO:0000313" key="1">
    <source>
        <dbReference type="EMBL" id="MBC8179347.1"/>
    </source>
</evidence>
<accession>A0A8J6T646</accession>
<proteinExistence type="predicted"/>
<dbReference type="InterPro" id="IPR007553">
    <property type="entry name" value="2-thiour_desulf"/>
</dbReference>
<dbReference type="Proteomes" id="UP000650524">
    <property type="component" value="Unassembled WGS sequence"/>
</dbReference>
<dbReference type="AlphaFoldDB" id="A0A8J6T646"/>
<reference evidence="1 2" key="1">
    <citation type="submission" date="2020-08" db="EMBL/GenBank/DDBJ databases">
        <title>Bridging the membrane lipid divide: bacteria of the FCB group superphylum have the potential to synthesize archaeal ether lipids.</title>
        <authorList>
            <person name="Villanueva L."/>
            <person name="Von Meijenfeldt F.A.B."/>
            <person name="Westbye A.B."/>
            <person name="Yadav S."/>
            <person name="Hopmans E.C."/>
            <person name="Dutilh B.E."/>
            <person name="Sinninghe Damste J.S."/>
        </authorList>
    </citation>
    <scope>NUCLEOTIDE SEQUENCE [LARGE SCALE GENOMIC DNA]</scope>
    <source>
        <strain evidence="1">NIOZ-UU27</strain>
    </source>
</reference>
<gene>
    <name evidence="1" type="ORF">H8E19_18235</name>
</gene>
<comment type="caution">
    <text evidence="1">The sequence shown here is derived from an EMBL/GenBank/DDBJ whole genome shotgun (WGS) entry which is preliminary data.</text>
</comment>
<protein>
    <submittedName>
        <fullName evidence="1">DUF523 domain-containing protein</fullName>
    </submittedName>
</protein>
<dbReference type="Pfam" id="PF04463">
    <property type="entry name" value="2-thiour_desulf"/>
    <property type="match status" value="1"/>
</dbReference>
<dbReference type="PANTHER" id="PTHR30087">
    <property type="entry name" value="INNER MEMBRANE PROTEIN"/>
    <property type="match status" value="1"/>
</dbReference>
<sequence>MVSACLLGICCRYDGRHSLCPGLMDFKGDHQLIPFCPEQLGGLPTPRPPSFIKGGDGHNLLEGRGAVIDDRGNDVSDAFKKGARESLKFAEVAKAGVAIMKDRSPSCGLLTPYCDTPSGTGIGVTAALFQSNGIKIIELGADYSFPTKEFLGLAQK</sequence>
<evidence type="ECO:0000313" key="2">
    <source>
        <dbReference type="Proteomes" id="UP000650524"/>
    </source>
</evidence>
<name>A0A8J6T646_9DELT</name>